<dbReference type="InterPro" id="IPR021913">
    <property type="entry name" value="DUF3526"/>
</dbReference>
<feature type="transmembrane region" description="Helical" evidence="1">
    <location>
        <begin position="421"/>
        <end position="440"/>
    </location>
</feature>
<feature type="transmembrane region" description="Helical" evidence="1">
    <location>
        <begin position="176"/>
        <end position="200"/>
    </location>
</feature>
<keyword evidence="1" id="KW-0812">Transmembrane</keyword>
<dbReference type="Pfam" id="PF12040">
    <property type="entry name" value="DUF3526"/>
    <property type="match status" value="1"/>
</dbReference>
<protein>
    <recommendedName>
        <fullName evidence="4">DUF3526 domain-containing protein</fullName>
    </recommendedName>
</protein>
<proteinExistence type="predicted"/>
<dbReference type="EMBL" id="BNCK01000001">
    <property type="protein sequence ID" value="GHF77962.1"/>
    <property type="molecule type" value="Genomic_DNA"/>
</dbReference>
<organism evidence="2 3">
    <name type="scientific">Thalassotalea marina</name>
    <dbReference type="NCBI Taxonomy" id="1673741"/>
    <lineage>
        <taxon>Bacteria</taxon>
        <taxon>Pseudomonadati</taxon>
        <taxon>Pseudomonadota</taxon>
        <taxon>Gammaproteobacteria</taxon>
        <taxon>Alteromonadales</taxon>
        <taxon>Colwelliaceae</taxon>
        <taxon>Thalassotalea</taxon>
    </lineage>
</organism>
<dbReference type="RefSeq" id="WP_189766785.1">
    <property type="nucleotide sequence ID" value="NZ_BNCK01000001.1"/>
</dbReference>
<evidence type="ECO:0000313" key="3">
    <source>
        <dbReference type="Proteomes" id="UP000623842"/>
    </source>
</evidence>
<evidence type="ECO:0008006" key="4">
    <source>
        <dbReference type="Google" id="ProtNLM"/>
    </source>
</evidence>
<evidence type="ECO:0000313" key="2">
    <source>
        <dbReference type="EMBL" id="GHF77962.1"/>
    </source>
</evidence>
<dbReference type="AlphaFoldDB" id="A0A919BBV6"/>
<dbReference type="Proteomes" id="UP000623842">
    <property type="component" value="Unassembled WGS sequence"/>
</dbReference>
<name>A0A919BBV6_9GAMM</name>
<feature type="transmembrane region" description="Helical" evidence="1">
    <location>
        <begin position="206"/>
        <end position="227"/>
    </location>
</feature>
<reference evidence="2" key="1">
    <citation type="journal article" date="2014" name="Int. J. Syst. Evol. Microbiol.">
        <title>Complete genome sequence of Corynebacterium casei LMG S-19264T (=DSM 44701T), isolated from a smear-ripened cheese.</title>
        <authorList>
            <consortium name="US DOE Joint Genome Institute (JGI-PGF)"/>
            <person name="Walter F."/>
            <person name="Albersmeier A."/>
            <person name="Kalinowski J."/>
            <person name="Ruckert C."/>
        </authorList>
    </citation>
    <scope>NUCLEOTIDE SEQUENCE</scope>
    <source>
        <strain evidence="2">KCTC 42731</strain>
    </source>
</reference>
<evidence type="ECO:0000256" key="1">
    <source>
        <dbReference type="SAM" id="Phobius"/>
    </source>
</evidence>
<feature type="transmembrane region" description="Helical" evidence="1">
    <location>
        <begin position="129"/>
        <end position="150"/>
    </location>
</feature>
<feature type="transmembrane region" description="Helical" evidence="1">
    <location>
        <begin position="12"/>
        <end position="34"/>
    </location>
</feature>
<gene>
    <name evidence="2" type="ORF">GCM10017161_01240</name>
</gene>
<keyword evidence="1" id="KW-1133">Transmembrane helix</keyword>
<reference evidence="2" key="2">
    <citation type="submission" date="2020-09" db="EMBL/GenBank/DDBJ databases">
        <authorList>
            <person name="Sun Q."/>
            <person name="Kim S."/>
        </authorList>
    </citation>
    <scope>NUCLEOTIDE SEQUENCE</scope>
    <source>
        <strain evidence="2">KCTC 42731</strain>
    </source>
</reference>
<feature type="transmembrane region" description="Helical" evidence="1">
    <location>
        <begin position="239"/>
        <end position="260"/>
    </location>
</feature>
<keyword evidence="1" id="KW-0472">Membrane</keyword>
<comment type="caution">
    <text evidence="2">The sequence shown here is derived from an EMBL/GenBank/DDBJ whole genome shotgun (WGS) entry which is preliminary data.</text>
</comment>
<accession>A0A919BBV6</accession>
<sequence>MLKFELKLLFQGLANKLAIAIFLISGGLAIYFGAQGYQAIKVDQLKSEAMFAKEVEYVKKREAFPEAGSLAYYAFSPTQWQLSPWSALFVGQSQDNYVAMKVRALALQGQIYNREINNPNQQKAGRLDLGFVLIYLLPILIGTLCVTLLADERHEGRWRMLLSLSQGGISLLWRRLVLRLVFTVGLILLFFITSALLLSLPLDGVFFWFIIASIIYAMIWFVIAGIIIGAGKSSVFSSLAFVSTWLVVTILVPGSIHLYLNHAYANNSAVEAALEQRLVMNNGWDQDKQATLDQFLADYPQYQNTSKLGEAFDWKWYYAQQHMSDLAVANEWNEYKTNQQQRTALLDTLSVLSPSLFFQHKFNQVANTDSGSYLAYLASIEAYHQHIREFFYPYLFTDKAFTPDAVDDFPKFETPQQVNQFSFVTLFIVLLLLCPAIFWVNKYMKRLTVD</sequence>
<keyword evidence="3" id="KW-1185">Reference proteome</keyword>